<comment type="caution">
    <text evidence="1">The sequence shown here is derived from an EMBL/GenBank/DDBJ whole genome shotgun (WGS) entry which is preliminary data.</text>
</comment>
<keyword evidence="2" id="KW-1185">Reference proteome</keyword>
<evidence type="ECO:0000313" key="1">
    <source>
        <dbReference type="EMBL" id="MBC6464256.1"/>
    </source>
</evidence>
<evidence type="ECO:0000313" key="2">
    <source>
        <dbReference type="Proteomes" id="UP000805614"/>
    </source>
</evidence>
<proteinExistence type="predicted"/>
<dbReference type="EMBL" id="JABVEC010000001">
    <property type="protein sequence ID" value="MBC6464256.1"/>
    <property type="molecule type" value="Genomic_DNA"/>
</dbReference>
<organism evidence="1 2">
    <name type="scientific">Actinomadura alba</name>
    <dbReference type="NCBI Taxonomy" id="406431"/>
    <lineage>
        <taxon>Bacteria</taxon>
        <taxon>Bacillati</taxon>
        <taxon>Actinomycetota</taxon>
        <taxon>Actinomycetes</taxon>
        <taxon>Streptosporangiales</taxon>
        <taxon>Thermomonosporaceae</taxon>
        <taxon>Actinomadura</taxon>
    </lineage>
</organism>
<name>A0ABR7LHG6_9ACTN</name>
<protein>
    <submittedName>
        <fullName evidence="1">Uncharacterized protein</fullName>
    </submittedName>
</protein>
<dbReference type="Proteomes" id="UP000805614">
    <property type="component" value="Unassembled WGS sequence"/>
</dbReference>
<sequence>MGTFAFKDLVTLVGGYDFTTDLREASLDAPMDALEGTAFGSSARSRRAGFEDVEASLSGWWQAGTGLVDEQAFNTLTGVRAVTQVPLGTEGSTAFLYQARSFTYTVGGDIGELLPFELAMQGGKGNGNPGLIRGMYAKARGSVSATGAIGSAVNLGAPIAGQYVYATLHVLAAGTTITVQVQSDDSAGFASPTTRATIGPITAAGGTWMTRVAGPFAGETHWRFNVSAVTGTFAVAGAIGIK</sequence>
<dbReference type="RefSeq" id="WP_187241191.1">
    <property type="nucleotide sequence ID" value="NZ_BAAAOK010000011.1"/>
</dbReference>
<reference evidence="1 2" key="1">
    <citation type="submission" date="2020-06" db="EMBL/GenBank/DDBJ databases">
        <title>Actinomadura xiongansis sp. nov., isolated from soil of Baiyangdian.</title>
        <authorList>
            <person name="Zhang X."/>
        </authorList>
    </citation>
    <scope>NUCLEOTIDE SEQUENCE [LARGE SCALE GENOMIC DNA]</scope>
    <source>
        <strain evidence="1 2">HBUM206468</strain>
    </source>
</reference>
<gene>
    <name evidence="1" type="ORF">HKK74_01895</name>
</gene>
<accession>A0ABR7LHG6</accession>